<dbReference type="PANTHER" id="PTHR34983:SF1">
    <property type="entry name" value="ARABINOGALACTAN ENDO-BETA-1,4-GALACTANASE A"/>
    <property type="match status" value="1"/>
</dbReference>
<evidence type="ECO:0000256" key="5">
    <source>
        <dbReference type="ARBA" id="ARBA00023295"/>
    </source>
</evidence>
<evidence type="ECO:0000256" key="2">
    <source>
        <dbReference type="ARBA" id="ARBA00010687"/>
    </source>
</evidence>
<dbReference type="Proteomes" id="UP000593765">
    <property type="component" value="Chromosome"/>
</dbReference>
<name>A0A7M2WV71_9BACT</name>
<comment type="similarity">
    <text evidence="2 6">Belongs to the glycosyl hydrolase 53 family.</text>
</comment>
<evidence type="ECO:0000256" key="6">
    <source>
        <dbReference type="RuleBase" id="RU361192"/>
    </source>
</evidence>
<gene>
    <name evidence="7" type="ORF">IPV69_23350</name>
</gene>
<organism evidence="7 8">
    <name type="scientific">Humisphaera borealis</name>
    <dbReference type="NCBI Taxonomy" id="2807512"/>
    <lineage>
        <taxon>Bacteria</taxon>
        <taxon>Pseudomonadati</taxon>
        <taxon>Planctomycetota</taxon>
        <taxon>Phycisphaerae</taxon>
        <taxon>Tepidisphaerales</taxon>
        <taxon>Tepidisphaeraceae</taxon>
        <taxon>Humisphaera</taxon>
    </lineage>
</organism>
<dbReference type="Pfam" id="PF07745">
    <property type="entry name" value="Glyco_hydro_53"/>
    <property type="match status" value="1"/>
</dbReference>
<dbReference type="GO" id="GO:0045490">
    <property type="term" value="P:pectin catabolic process"/>
    <property type="evidence" value="ECO:0007669"/>
    <property type="project" value="TreeGrafter"/>
</dbReference>
<dbReference type="PANTHER" id="PTHR34983">
    <property type="entry name" value="ARABINOGALACTAN ENDO-BETA-1,4-GALACTANASE A"/>
    <property type="match status" value="1"/>
</dbReference>
<dbReference type="RefSeq" id="WP_206292142.1">
    <property type="nucleotide sequence ID" value="NZ_CP063458.1"/>
</dbReference>
<keyword evidence="4 6" id="KW-0378">Hydrolase</keyword>
<feature type="chain" id="PRO_5034355317" description="Arabinogalactan endo-beta-1,4-galactanase" evidence="6">
    <location>
        <begin position="24"/>
        <end position="387"/>
    </location>
</feature>
<proteinExistence type="inferred from homology"/>
<accession>A0A7M2WV71</accession>
<feature type="signal peptide" evidence="6">
    <location>
        <begin position="1"/>
        <end position="23"/>
    </location>
</feature>
<dbReference type="GO" id="GO:0031218">
    <property type="term" value="F:arabinogalactan endo-1,4-beta-galactosidase activity"/>
    <property type="evidence" value="ECO:0007669"/>
    <property type="project" value="UniProtKB-EC"/>
</dbReference>
<dbReference type="Gene3D" id="3.20.20.80">
    <property type="entry name" value="Glycosidases"/>
    <property type="match status" value="1"/>
</dbReference>
<keyword evidence="8" id="KW-1185">Reference proteome</keyword>
<evidence type="ECO:0000256" key="1">
    <source>
        <dbReference type="ARBA" id="ARBA00001695"/>
    </source>
</evidence>
<dbReference type="EMBL" id="CP063458">
    <property type="protein sequence ID" value="QOV89122.1"/>
    <property type="molecule type" value="Genomic_DNA"/>
</dbReference>
<evidence type="ECO:0000256" key="3">
    <source>
        <dbReference type="ARBA" id="ARBA00012556"/>
    </source>
</evidence>
<dbReference type="GO" id="GO:0015926">
    <property type="term" value="F:glucosidase activity"/>
    <property type="evidence" value="ECO:0007669"/>
    <property type="project" value="InterPro"/>
</dbReference>
<dbReference type="AlphaFoldDB" id="A0A7M2WV71"/>
<sequence>MSRSLLVLATGLMLSLFVTALQANDPPARPPGDKPATRPFRLGVDMNYALQMQRDGRKWTHDGKAIDPYSGLARQGVNAARVRLWTGDEGESGLHYAVDVANRARDNGLAPYLVLFLSENWADMVKQPAPAVWKDLDEPAKLAAIEAYAERVTRHFSRHGHDIDLFEIGNEIDFGICGVFEEEWPKRVSIEYMSQRIWPRMTPILTAAQRGVRKARPNARFILHLAQWQEHAYCVAFWKHMIDAGVAVDVAGISYFPTSAEDPARRTLAYFDQTLTAIHEAIRRPVIVCETAYPSSAKFDGQFSAWNKPIEGYDLSAAGQGKWVADFLAIARRNRALEGVYYWSPEWYASGPVNWTPFAMFDEEGIARPAFGAFTAQPPESNPRPGR</sequence>
<reference evidence="7 8" key="1">
    <citation type="submission" date="2020-10" db="EMBL/GenBank/DDBJ databases">
        <title>Wide distribution of Phycisphaera-like planctomycetes from WD2101 soil group in peatlands and genome analysis of the first cultivated representative.</title>
        <authorList>
            <person name="Dedysh S.N."/>
            <person name="Beletsky A.V."/>
            <person name="Ivanova A."/>
            <person name="Kulichevskaya I.S."/>
            <person name="Suzina N.E."/>
            <person name="Philippov D.A."/>
            <person name="Rakitin A.L."/>
            <person name="Mardanov A.V."/>
            <person name="Ravin N.V."/>
        </authorList>
    </citation>
    <scope>NUCLEOTIDE SEQUENCE [LARGE SCALE GENOMIC DNA]</scope>
    <source>
        <strain evidence="7 8">M1803</strain>
    </source>
</reference>
<keyword evidence="5 6" id="KW-0326">Glycosidase</keyword>
<evidence type="ECO:0000313" key="8">
    <source>
        <dbReference type="Proteomes" id="UP000593765"/>
    </source>
</evidence>
<evidence type="ECO:0000256" key="4">
    <source>
        <dbReference type="ARBA" id="ARBA00022801"/>
    </source>
</evidence>
<keyword evidence="6" id="KW-0732">Signal</keyword>
<dbReference type="KEGG" id="hbs:IPV69_23350"/>
<dbReference type="InterPro" id="IPR011683">
    <property type="entry name" value="Glyco_hydro_53"/>
</dbReference>
<evidence type="ECO:0000313" key="7">
    <source>
        <dbReference type="EMBL" id="QOV89122.1"/>
    </source>
</evidence>
<dbReference type="InterPro" id="IPR017853">
    <property type="entry name" value="GH"/>
</dbReference>
<dbReference type="SUPFAM" id="SSF51445">
    <property type="entry name" value="(Trans)glycosidases"/>
    <property type="match status" value="1"/>
</dbReference>
<comment type="catalytic activity">
    <reaction evidence="1 6">
        <text>The enzyme specifically hydrolyzes (1-&gt;4)-beta-D-galactosidic linkages in type I arabinogalactans.</text>
        <dbReference type="EC" id="3.2.1.89"/>
    </reaction>
</comment>
<protein>
    <recommendedName>
        <fullName evidence="3 6">Arabinogalactan endo-beta-1,4-galactanase</fullName>
        <ecNumber evidence="3 6">3.2.1.89</ecNumber>
    </recommendedName>
</protein>
<dbReference type="EC" id="3.2.1.89" evidence="3 6"/>